<proteinExistence type="predicted"/>
<feature type="chain" id="PRO_5013897383" evidence="1">
    <location>
        <begin position="19"/>
        <end position="206"/>
    </location>
</feature>
<dbReference type="AlphaFoldDB" id="A0A2H1W3W8"/>
<evidence type="ECO:0000256" key="1">
    <source>
        <dbReference type="SAM" id="SignalP"/>
    </source>
</evidence>
<sequence>MTLALVLFGSPLLLDSSGESRIVSFKLTSNVWVLLISPRRRQLVHYCLALLESGSSGEEEPFVKTEQRRAWSRVESEAVCQFLRTKKTRQMFWSSEGALLVKMQAPFAIHVPTPSSSRRREQHTNNSWDTWILNHNLQSGWNHSVFCSLPRYTSRNECSTRMQVLKLPTAMASTGVTGDRAISASHPTTFSLSKAPPIEFYKNNDM</sequence>
<reference evidence="2" key="1">
    <citation type="submission" date="2016-07" db="EMBL/GenBank/DDBJ databases">
        <authorList>
            <person name="Bretaudeau A."/>
        </authorList>
    </citation>
    <scope>NUCLEOTIDE SEQUENCE</scope>
    <source>
        <strain evidence="2">Rice</strain>
        <tissue evidence="2">Whole body</tissue>
    </source>
</reference>
<evidence type="ECO:0000313" key="2">
    <source>
        <dbReference type="EMBL" id="SOQ47727.1"/>
    </source>
</evidence>
<protein>
    <submittedName>
        <fullName evidence="2">SFRICE_031679</fullName>
    </submittedName>
</protein>
<keyword evidence="1" id="KW-0732">Signal</keyword>
<dbReference type="EMBL" id="ODYU01006138">
    <property type="protein sequence ID" value="SOQ47727.1"/>
    <property type="molecule type" value="Genomic_DNA"/>
</dbReference>
<gene>
    <name evidence="2" type="ORF">SFRICE_031679</name>
</gene>
<feature type="signal peptide" evidence="1">
    <location>
        <begin position="1"/>
        <end position="18"/>
    </location>
</feature>
<accession>A0A2H1W3W8</accession>
<name>A0A2H1W3W8_SPOFR</name>
<organism evidence="2">
    <name type="scientific">Spodoptera frugiperda</name>
    <name type="common">Fall armyworm</name>
    <dbReference type="NCBI Taxonomy" id="7108"/>
    <lineage>
        <taxon>Eukaryota</taxon>
        <taxon>Metazoa</taxon>
        <taxon>Ecdysozoa</taxon>
        <taxon>Arthropoda</taxon>
        <taxon>Hexapoda</taxon>
        <taxon>Insecta</taxon>
        <taxon>Pterygota</taxon>
        <taxon>Neoptera</taxon>
        <taxon>Endopterygota</taxon>
        <taxon>Lepidoptera</taxon>
        <taxon>Glossata</taxon>
        <taxon>Ditrysia</taxon>
        <taxon>Noctuoidea</taxon>
        <taxon>Noctuidae</taxon>
        <taxon>Amphipyrinae</taxon>
        <taxon>Spodoptera</taxon>
    </lineage>
</organism>